<reference evidence="1 2" key="1">
    <citation type="submission" date="2020-01" db="EMBL/GenBank/DDBJ databases">
        <authorList>
            <person name="Rodrigo-Torres L."/>
            <person name="Arahal R. D."/>
            <person name="Lucena T."/>
        </authorList>
    </citation>
    <scope>NUCLEOTIDE SEQUENCE [LARGE SCALE GENOMIC DNA]</scope>
    <source>
        <strain evidence="1 2">CECT 9393</strain>
    </source>
</reference>
<keyword evidence="2" id="KW-1185">Reference proteome</keyword>
<protein>
    <submittedName>
        <fullName evidence="1">Uncharacterized protein</fullName>
    </submittedName>
</protein>
<evidence type="ECO:0000313" key="2">
    <source>
        <dbReference type="Proteomes" id="UP000445309"/>
    </source>
</evidence>
<dbReference type="Proteomes" id="UP000445309">
    <property type="component" value="Unassembled WGS sequence"/>
</dbReference>
<gene>
    <name evidence="1" type="ORF">CHRY9393_02167</name>
</gene>
<dbReference type="RefSeq" id="WP_228454002.1">
    <property type="nucleotide sequence ID" value="NZ_CACVBY010000048.1"/>
</dbReference>
<accession>A0A6N4XXC3</accession>
<dbReference type="EMBL" id="CACVBY010000048">
    <property type="protein sequence ID" value="CAA7389520.1"/>
    <property type="molecule type" value="Genomic_DNA"/>
</dbReference>
<dbReference type="AlphaFoldDB" id="A0A6N4XXC3"/>
<organism evidence="1 2">
    <name type="scientific">Chryseobacterium fistulae</name>
    <dbReference type="NCBI Taxonomy" id="2675058"/>
    <lineage>
        <taxon>Bacteria</taxon>
        <taxon>Pseudomonadati</taxon>
        <taxon>Bacteroidota</taxon>
        <taxon>Flavobacteriia</taxon>
        <taxon>Flavobacteriales</taxon>
        <taxon>Weeksellaceae</taxon>
        <taxon>Chryseobacterium group</taxon>
        <taxon>Chryseobacterium</taxon>
    </lineage>
</organism>
<proteinExistence type="predicted"/>
<sequence>MTSISSSYFIKIKYSIINMKALITIEGNENIMNSGNVLGNIVKGNQVQNTNIIINMHTIEEKIIEKKNEVLDLTSNISKINLRLPQSIHKQAENENKSSDTILHLVKAVENNSKATLLISESIKKDKELIERLIDIIEVNGNL</sequence>
<name>A0A6N4XXC3_9FLAO</name>
<evidence type="ECO:0000313" key="1">
    <source>
        <dbReference type="EMBL" id="CAA7389520.1"/>
    </source>
</evidence>